<name>A0ABV1GE26_9FIRM</name>
<dbReference type="Proteomes" id="UP001477672">
    <property type="component" value="Unassembled WGS sequence"/>
</dbReference>
<sequence>MKKAIQQAFSPLHAEEHTLETILNRTGPARISFLRPARTLLVAAILAAALTVTAFGADYVLNNREVFFFDTLEALTAQYSQAHPGNAVAVAIPSSAEESKDMETSAEYVERALSTGLFDEETVLDAGENGAQRWRTAQCYSDTYGDIVTEYRASPDFAGGIEQPGLLDWDLTALAKAMAPDTGGQLVTIIRDAGSKQPLCMKVHLGYTSDAGKRLTLNWVYDSTWDYGEPEYILNDAYDESELFTTDDGVDVLLLSYDGQVWASAYSGHRSVQFYTTAYTLGEMKELVNELGLSAALT</sequence>
<gene>
    <name evidence="2" type="ORF">WMO24_06630</name>
</gene>
<keyword evidence="1" id="KW-0472">Membrane</keyword>
<keyword evidence="3" id="KW-1185">Reference proteome</keyword>
<keyword evidence="1" id="KW-1133">Transmembrane helix</keyword>
<comment type="caution">
    <text evidence="2">The sequence shown here is derived from an EMBL/GenBank/DDBJ whole genome shotgun (WGS) entry which is preliminary data.</text>
</comment>
<accession>A0ABV1GE26</accession>
<keyword evidence="1" id="KW-0812">Transmembrane</keyword>
<feature type="transmembrane region" description="Helical" evidence="1">
    <location>
        <begin position="40"/>
        <end position="61"/>
    </location>
</feature>
<proteinExistence type="predicted"/>
<evidence type="ECO:0000256" key="1">
    <source>
        <dbReference type="SAM" id="Phobius"/>
    </source>
</evidence>
<protein>
    <recommendedName>
        <fullName evidence="4">DUF4367 domain-containing protein</fullName>
    </recommendedName>
</protein>
<dbReference type="RefSeq" id="WP_349215549.1">
    <property type="nucleotide sequence ID" value="NZ_JBBMFA010000081.1"/>
</dbReference>
<evidence type="ECO:0000313" key="3">
    <source>
        <dbReference type="Proteomes" id="UP001477672"/>
    </source>
</evidence>
<reference evidence="2 3" key="1">
    <citation type="submission" date="2024-03" db="EMBL/GenBank/DDBJ databases">
        <title>Human intestinal bacterial collection.</title>
        <authorList>
            <person name="Pauvert C."/>
            <person name="Hitch T.C.A."/>
            <person name="Clavel T."/>
        </authorList>
    </citation>
    <scope>NUCLEOTIDE SEQUENCE [LARGE SCALE GENOMIC DNA]</scope>
    <source>
        <strain evidence="2 3">CLA-JM-H11</strain>
    </source>
</reference>
<evidence type="ECO:0008006" key="4">
    <source>
        <dbReference type="Google" id="ProtNLM"/>
    </source>
</evidence>
<evidence type="ECO:0000313" key="2">
    <source>
        <dbReference type="EMBL" id="MEQ2520102.1"/>
    </source>
</evidence>
<dbReference type="EMBL" id="JBBMFA010000081">
    <property type="protein sequence ID" value="MEQ2520102.1"/>
    <property type="molecule type" value="Genomic_DNA"/>
</dbReference>
<organism evidence="2 3">
    <name type="scientific">Ruthenibacterium intestinale</name>
    <dbReference type="NCBI Taxonomy" id="3133163"/>
    <lineage>
        <taxon>Bacteria</taxon>
        <taxon>Bacillati</taxon>
        <taxon>Bacillota</taxon>
        <taxon>Clostridia</taxon>
        <taxon>Eubacteriales</taxon>
        <taxon>Oscillospiraceae</taxon>
        <taxon>Ruthenibacterium</taxon>
    </lineage>
</organism>